<sequence length="139" mass="16153">MIDIHLTRSVRSHLAGEPLWRIARRRTLSGALCVILTLPATSATAVTTSTKEIEILKLYAHTKLLNAYEFHCLDLLWMNESKWDKHSDNPHSTAYGIPQLLNMKEHDPFKQVDLGLRYISKRYGNPCKAWAFWKGHRYY</sequence>
<evidence type="ECO:0000313" key="1">
    <source>
        <dbReference type="EMBL" id="CAB4223117.1"/>
    </source>
</evidence>
<gene>
    <name evidence="1" type="ORF">UFOVP1665_5</name>
</gene>
<accession>A0A6J5T9H2</accession>
<name>A0A6J5T9H2_9CAUD</name>
<evidence type="ECO:0008006" key="2">
    <source>
        <dbReference type="Google" id="ProtNLM"/>
    </source>
</evidence>
<reference evidence="1" key="1">
    <citation type="submission" date="2020-05" db="EMBL/GenBank/DDBJ databases">
        <authorList>
            <person name="Chiriac C."/>
            <person name="Salcher M."/>
            <person name="Ghai R."/>
            <person name="Kavagutti S V."/>
        </authorList>
    </citation>
    <scope>NUCLEOTIDE SEQUENCE</scope>
</reference>
<organism evidence="1">
    <name type="scientific">uncultured Caudovirales phage</name>
    <dbReference type="NCBI Taxonomy" id="2100421"/>
    <lineage>
        <taxon>Viruses</taxon>
        <taxon>Duplodnaviria</taxon>
        <taxon>Heunggongvirae</taxon>
        <taxon>Uroviricota</taxon>
        <taxon>Caudoviricetes</taxon>
        <taxon>Peduoviridae</taxon>
        <taxon>Maltschvirus</taxon>
        <taxon>Maltschvirus maltsch</taxon>
    </lineage>
</organism>
<proteinExistence type="predicted"/>
<protein>
    <recommendedName>
        <fullName evidence="2">LT_GEWL domain containing protein</fullName>
    </recommendedName>
</protein>
<dbReference type="EMBL" id="LR797530">
    <property type="protein sequence ID" value="CAB4223117.1"/>
    <property type="molecule type" value="Genomic_DNA"/>
</dbReference>